<dbReference type="GeneID" id="26518481"/>
<name>A0A0K1Y4L7_9CAUD</name>
<dbReference type="Proteomes" id="UP000204179">
    <property type="component" value="Segment"/>
</dbReference>
<dbReference type="KEGG" id="vg:26518481"/>
<evidence type="ECO:0000313" key="1">
    <source>
        <dbReference type="EMBL" id="AKY01937.1"/>
    </source>
</evidence>
<proteinExistence type="predicted"/>
<gene>
    <name evidence="1" type="ORF">JD18_066</name>
</gene>
<protein>
    <submittedName>
        <fullName evidence="1">Uncharacterized protein</fullName>
    </submittedName>
</protein>
<evidence type="ECO:0000313" key="2">
    <source>
        <dbReference type="Proteomes" id="UP000204179"/>
    </source>
</evidence>
<accession>A0A0K1Y4L7</accession>
<reference evidence="1 2" key="1">
    <citation type="submission" date="2015-07" db="EMBL/GenBank/DDBJ databases">
        <title>Isolation and characterization of JD18-a novel lytic bacteriophage for Klebsiella pneumoniae.</title>
        <authorList>
            <person name="Fan J."/>
            <person name="Zhang X."/>
            <person name="Guo X."/>
            <person name="He P."/>
            <person name="Zhang Y."/>
        </authorList>
    </citation>
    <scope>NUCLEOTIDE SEQUENCE [LARGE SCALE GENOMIC DNA]</scope>
</reference>
<organism evidence="1 2">
    <name type="scientific">Klebsiella phage JD18</name>
    <dbReference type="NCBI Taxonomy" id="1698360"/>
    <lineage>
        <taxon>Viruses</taxon>
        <taxon>Duplodnaviria</taxon>
        <taxon>Heunggongvirae</taxon>
        <taxon>Uroviricota</taxon>
        <taxon>Caudoviricetes</taxon>
        <taxon>Pantevenvirales</taxon>
        <taxon>Straboviridae</taxon>
        <taxon>Tevenvirinae</taxon>
        <taxon>Jiaodavirus</taxon>
        <taxon>Jiaodavirus jd18</taxon>
    </lineage>
</organism>
<keyword evidence="2" id="KW-1185">Reference proteome</keyword>
<sequence>MIDIKLDTYAVRQLFPEGTAARAQLQQSVINNIVKEMVLKDSQNKLKQAVQSEVNIAAVTIPDVRAEVKKQVQQMFHTRGWNDMSAKEEMSQMMRNAAQSCAKNAIDDMVRQTIDDAVKQAEGRIKMSIERANLRIQEIIVNAMNKNFADQINAAIAAKLAEHFPVAANG</sequence>
<dbReference type="RefSeq" id="YP_009190647.1">
    <property type="nucleotide sequence ID" value="NC_028686.1"/>
</dbReference>
<dbReference type="EMBL" id="KT239446">
    <property type="protein sequence ID" value="AKY01937.1"/>
    <property type="molecule type" value="Genomic_DNA"/>
</dbReference>